<evidence type="ECO:0000313" key="2">
    <source>
        <dbReference type="EMBL" id="AND17787.1"/>
    </source>
</evidence>
<feature type="domain" description="DUF1023" evidence="1">
    <location>
        <begin position="383"/>
        <end position="544"/>
    </location>
</feature>
<dbReference type="Pfam" id="PF06259">
    <property type="entry name" value="Abhydrolase_8"/>
    <property type="match status" value="1"/>
</dbReference>
<accession>A0A160KVM9</accession>
<keyword evidence="3" id="KW-1185">Reference proteome</keyword>
<dbReference type="STRING" id="33888.A6122_2674"/>
<name>A0A160KVM9_9MICO</name>
<protein>
    <recommendedName>
        <fullName evidence="1">DUF1023 domain-containing protein</fullName>
    </recommendedName>
</protein>
<dbReference type="EMBL" id="CP015515">
    <property type="protein sequence ID" value="AND17787.1"/>
    <property type="molecule type" value="Genomic_DNA"/>
</dbReference>
<dbReference type="InterPro" id="IPR010427">
    <property type="entry name" value="DUF1023"/>
</dbReference>
<gene>
    <name evidence="2" type="ORF">A6122_2674</name>
</gene>
<proteinExistence type="predicted"/>
<evidence type="ECO:0000313" key="3">
    <source>
        <dbReference type="Proteomes" id="UP000077071"/>
    </source>
</evidence>
<dbReference type="KEGG" id="rtn:A6122_2674"/>
<dbReference type="AlphaFoldDB" id="A0A160KVM9"/>
<organism evidence="2 3">
    <name type="scientific">Rathayibacter tritici</name>
    <dbReference type="NCBI Taxonomy" id="33888"/>
    <lineage>
        <taxon>Bacteria</taxon>
        <taxon>Bacillati</taxon>
        <taxon>Actinomycetota</taxon>
        <taxon>Actinomycetes</taxon>
        <taxon>Micrococcales</taxon>
        <taxon>Microbacteriaceae</taxon>
        <taxon>Rathayibacter</taxon>
    </lineage>
</organism>
<dbReference type="PATRIC" id="fig|33888.3.peg.2996"/>
<evidence type="ECO:0000259" key="1">
    <source>
        <dbReference type="Pfam" id="PF06259"/>
    </source>
</evidence>
<dbReference type="RefSeq" id="WP_068256113.1">
    <property type="nucleotide sequence ID" value="NZ_PSWT01000010.1"/>
</dbReference>
<reference evidence="2 3" key="1">
    <citation type="submission" date="2016-05" db="EMBL/GenBank/DDBJ databases">
        <title>Complete genome sequence of Rathayibacter tritici NCPPB 1953.</title>
        <authorList>
            <person name="Park J."/>
            <person name="Lee H.-H."/>
            <person name="Lee S.-W."/>
            <person name="Seo Y.-S."/>
        </authorList>
    </citation>
    <scope>NUCLEOTIDE SEQUENCE [LARGE SCALE GENOMIC DNA]</scope>
    <source>
        <strain evidence="2 3">NCPPB 1953</strain>
    </source>
</reference>
<dbReference type="ESTHER" id="9mico-a0a160kvm9">
    <property type="family name" value="Duf_1023"/>
</dbReference>
<sequence>MQVRFHAETAAVLSSRLRCSAEDLGRQGVERQASVVDVETDFAGIAQQLFARACQTSANDRRELIASLRTLADQVDHMAEQAAQEQRRRDDLDGWYERATARLRARVPGDPTQAVQDEWARITDPRPSSEPLRPRPIRVSFRAQGRSHSAEGAPASGRSSADPVRLRSFVGVARALDREAHDLWSRLSGVWTDFTASCSWAPIEQMDVLDGFVSFLSENAWDADWAERVAEAFERAGGGLLSDVTIGTCALGRLPSPLRKLLDPALASPDVLAAWTASGLTPADVAGLPLSTQIAFADLDGLPAAARDAASRAVLAAAERDPQWVYLALGLGGGQGIGLTEFTAQMSALREAVRDADEKAKKLPTGPAGQGAQLVGLSVDDGALVAAISLGDLDTADRVTVNVPGALTTVGDMKQNVRVARDLFDGAASIDPHSSFAVVSWIGYHAPGNLEVWSDERADSGSPRLGGFIDGVLDARRDVPPESTTVLAHSYASPLTVDACSDLRHRIDAFVSYGSVGVGRDTDVDELNVDKVFATEADFDVWASVGRLGNLGPRVDLRMIDGVRTISAAEGDGTRAVTGHDMSPDESTGAVGYLSPDSTSFASVVQVIATGDVIR</sequence>
<dbReference type="Proteomes" id="UP000077071">
    <property type="component" value="Chromosome"/>
</dbReference>